<feature type="compositionally biased region" description="Basic and acidic residues" evidence="1">
    <location>
        <begin position="1"/>
        <end position="20"/>
    </location>
</feature>
<accession>A0A1H2ZV73</accession>
<dbReference type="Proteomes" id="UP000182573">
    <property type="component" value="Unassembled WGS sequence"/>
</dbReference>
<evidence type="ECO:0000313" key="3">
    <source>
        <dbReference type="Proteomes" id="UP000182573"/>
    </source>
</evidence>
<proteinExistence type="predicted"/>
<organism evidence="2 3">
    <name type="scientific">Haloarcula vallismortis</name>
    <name type="common">Halobacterium vallismortis</name>
    <dbReference type="NCBI Taxonomy" id="28442"/>
    <lineage>
        <taxon>Archaea</taxon>
        <taxon>Methanobacteriati</taxon>
        <taxon>Methanobacteriota</taxon>
        <taxon>Stenosarchaea group</taxon>
        <taxon>Halobacteria</taxon>
        <taxon>Halobacteriales</taxon>
        <taxon>Haloarculaceae</taxon>
        <taxon>Haloarcula</taxon>
    </lineage>
</organism>
<sequence length="196" mass="22249">MSYPRTHVDHRNPDHHESMHPTRNIVNAHVVAGEFLTSRYHEALQTVLHPLGESLDTKDQHALNDLGIVHANGSLNELSPIVRTYVKIDEYWTRTHRTALNELFADRRAHVLSCCTRFLSEFPRHTLEAESGRSGTALDTTLAPLLECGFLSHTDDEKTPYSVDEHHALYRPTERLFDALLDQAAVLCELLPPTEL</sequence>
<reference evidence="2 3" key="1">
    <citation type="submission" date="2016-10" db="EMBL/GenBank/DDBJ databases">
        <authorList>
            <person name="de Groot N.N."/>
        </authorList>
    </citation>
    <scope>NUCLEOTIDE SEQUENCE [LARGE SCALE GENOMIC DNA]</scope>
    <source>
        <strain evidence="2 3">DSM 3756</strain>
    </source>
</reference>
<gene>
    <name evidence="2" type="ORF">SAMN05443574_11911</name>
</gene>
<dbReference type="EMBL" id="FNOF01000019">
    <property type="protein sequence ID" value="SDX21490.1"/>
    <property type="molecule type" value="Genomic_DNA"/>
</dbReference>
<evidence type="ECO:0000313" key="2">
    <source>
        <dbReference type="EMBL" id="SDX21490.1"/>
    </source>
</evidence>
<feature type="region of interest" description="Disordered" evidence="1">
    <location>
        <begin position="1"/>
        <end position="21"/>
    </location>
</feature>
<name>A0A1H2ZV73_HALVA</name>
<protein>
    <submittedName>
        <fullName evidence="2">Uncharacterized protein</fullName>
    </submittedName>
</protein>
<evidence type="ECO:0000256" key="1">
    <source>
        <dbReference type="SAM" id="MobiDB-lite"/>
    </source>
</evidence>
<dbReference type="STRING" id="28442.SAMN05443574_11911"/>
<dbReference type="AlphaFoldDB" id="A0A1H2ZV73"/>